<name>A0ABN2N723_9MICO</name>
<keyword evidence="2" id="KW-1185">Reference proteome</keyword>
<dbReference type="Gene3D" id="2.40.10.120">
    <property type="match status" value="1"/>
</dbReference>
<dbReference type="Pfam" id="PF13365">
    <property type="entry name" value="Trypsin_2"/>
    <property type="match status" value="1"/>
</dbReference>
<accession>A0ABN2N723</accession>
<evidence type="ECO:0008006" key="3">
    <source>
        <dbReference type="Google" id="ProtNLM"/>
    </source>
</evidence>
<proteinExistence type="predicted"/>
<reference evidence="1 2" key="1">
    <citation type="journal article" date="2019" name="Int. J. Syst. Evol. Microbiol.">
        <title>The Global Catalogue of Microorganisms (GCM) 10K type strain sequencing project: providing services to taxonomists for standard genome sequencing and annotation.</title>
        <authorList>
            <consortium name="The Broad Institute Genomics Platform"/>
            <consortium name="The Broad Institute Genome Sequencing Center for Infectious Disease"/>
            <person name="Wu L."/>
            <person name="Ma J."/>
        </authorList>
    </citation>
    <scope>NUCLEOTIDE SEQUENCE [LARGE SCALE GENOMIC DNA]</scope>
    <source>
        <strain evidence="1 2">JCM 14326</strain>
    </source>
</reference>
<evidence type="ECO:0000313" key="2">
    <source>
        <dbReference type="Proteomes" id="UP001501094"/>
    </source>
</evidence>
<dbReference type="SUPFAM" id="SSF50494">
    <property type="entry name" value="Trypsin-like serine proteases"/>
    <property type="match status" value="1"/>
</dbReference>
<dbReference type="Proteomes" id="UP001501094">
    <property type="component" value="Unassembled WGS sequence"/>
</dbReference>
<evidence type="ECO:0000313" key="1">
    <source>
        <dbReference type="EMBL" id="GAA1855274.1"/>
    </source>
</evidence>
<dbReference type="InterPro" id="IPR009003">
    <property type="entry name" value="Peptidase_S1_PA"/>
</dbReference>
<organism evidence="1 2">
    <name type="scientific">Myceligenerans crystallogenes</name>
    <dbReference type="NCBI Taxonomy" id="316335"/>
    <lineage>
        <taxon>Bacteria</taxon>
        <taxon>Bacillati</taxon>
        <taxon>Actinomycetota</taxon>
        <taxon>Actinomycetes</taxon>
        <taxon>Micrococcales</taxon>
        <taxon>Promicromonosporaceae</taxon>
        <taxon>Myceligenerans</taxon>
    </lineage>
</organism>
<dbReference type="EMBL" id="BAAANL010000002">
    <property type="protein sequence ID" value="GAA1855274.1"/>
    <property type="molecule type" value="Genomic_DNA"/>
</dbReference>
<gene>
    <name evidence="1" type="ORF">GCM10009751_10150</name>
</gene>
<comment type="caution">
    <text evidence="1">The sequence shown here is derived from an EMBL/GenBank/DDBJ whole genome shotgun (WGS) entry which is preliminary data.</text>
</comment>
<sequence>MVAFTPPGGGDAIGSGFVAGRRRIITCAHVVSDALGLDRATGATGEILTVTFAHLPGARAATRDARVSHWDPAHDLAGLDLLPGEGRPRGVRPLRLGRHVADAEVSMFGHPPADSGGRWVPATLRGRVAGGLVQVDTAPEATLALQQGFSGGPAVVGGHVVGMLVTAGSGGRRDARVLPYETLRSALSRPSALRASVRDAFSRYLALFRGGPGSKVAAATIGAGVLALTVALGVLIGDALPGGPSSPGAGPTVVSGIMASKEDYFNDAEVIRLLAERGYRVDVTRRGSFEVAQEVIGGGEYDFAFPSGRPPANLITQDRRSRDLFVGSRSLFTSPLVLASFRPYAEALVADGVATPREGQDDEPLYYDLDVDKFVELGLEGRTWDDIGFGRTPSGEGRQNGNVVLAQTTGAGRSNSAATYLALVAFVANGDTAPTPGDVAGLGRRIRPLFEGAGLPQPGIRTKYFSDEGLSQTPVAVIYEHQYFDWQVGQARNEGLDRERVLLYPDREFITDPELVFLTERGKTFAEDVLAEDPELRHRMTELGFRVYVDATAGASGTDQLYAYLEQQGVPVPPDPASLTQAQFPADTGALTELIENATNSEVER</sequence>
<protein>
    <recommendedName>
        <fullName evidence="3">Trypsin-like peptidase domain-containing protein</fullName>
    </recommendedName>
</protein>